<sequence length="398" mass="43254">MKSRILSSSPLSSFRTLTTKARNAARPLPRTLPRRPANARTLQVPSRLTCRRLSSGSRAGTPNPANSDSEQALDADGDAEYAPSEHDLRFGYYDIILPSEPVVWGTAHILPRPVPAHIPRPPYVPEHFGPGADEEMAVAEEDAETRRRKLVTGAEEVGRLRRAAQLAADVLKFAGTLVQAGRTTDEIDAAVHELVIACGAYPSPLLYKGFPKSCCTSVNNIVTHGIPDDRPLQDDDIVNIDITVYLDGFHGDTSKTFVVGPEVDDKGRELVQITEAALEAGIAACGPGKPFKGIGRAIHELLKGKDYSVSPQFSGHGIGREFHRQPWILHHLNDEPGEMQPGDCFTIEPAIIQGTDPHGWTFPDGWTVSTENCARAAQAEHMVYITDTGAEVLTRPSI</sequence>
<dbReference type="CDD" id="cd01086">
    <property type="entry name" value="MetAP1"/>
    <property type="match status" value="1"/>
</dbReference>
<evidence type="ECO:0000256" key="2">
    <source>
        <dbReference type="ARBA" id="ARBA00022670"/>
    </source>
</evidence>
<feature type="binding site" evidence="5">
    <location>
        <position position="348"/>
    </location>
    <ligand>
        <name>a divalent metal cation</name>
        <dbReference type="ChEBI" id="CHEBI:60240"/>
        <label>2</label>
        <note>catalytic</note>
    </ligand>
</feature>
<keyword evidence="10" id="KW-1185">Reference proteome</keyword>
<feature type="binding site" evidence="5">
    <location>
        <position position="380"/>
    </location>
    <ligand>
        <name>a divalent metal cation</name>
        <dbReference type="ChEBI" id="CHEBI:60240"/>
        <label>1</label>
    </ligand>
</feature>
<dbReference type="EMBL" id="KZ084144">
    <property type="protein sequence ID" value="OSC97962.1"/>
    <property type="molecule type" value="Genomic_DNA"/>
</dbReference>
<evidence type="ECO:0000256" key="3">
    <source>
        <dbReference type="ARBA" id="ARBA00022723"/>
    </source>
</evidence>
<dbReference type="InterPro" id="IPR001714">
    <property type="entry name" value="Pept_M24_MAP"/>
</dbReference>
<dbReference type="SUPFAM" id="SSF55920">
    <property type="entry name" value="Creatinase/aminopeptidase"/>
    <property type="match status" value="1"/>
</dbReference>
<feature type="compositionally biased region" description="Low complexity" evidence="7">
    <location>
        <begin position="1"/>
        <end position="41"/>
    </location>
</feature>
<dbReference type="PROSITE" id="PS00680">
    <property type="entry name" value="MAP_1"/>
    <property type="match status" value="1"/>
</dbReference>
<feature type="binding site" evidence="5">
    <location>
        <position position="241"/>
    </location>
    <ligand>
        <name>a divalent metal cation</name>
        <dbReference type="ChEBI" id="CHEBI:60240"/>
        <label>1</label>
    </ligand>
</feature>
<comment type="catalytic activity">
    <reaction evidence="5 6">
        <text>Release of N-terminal amino acids, preferentially methionine, from peptides and arylamides.</text>
        <dbReference type="EC" id="3.4.11.18"/>
    </reaction>
</comment>
<name>A0A1Y2IC09_TRAC3</name>
<feature type="compositionally biased region" description="Polar residues" evidence="7">
    <location>
        <begin position="52"/>
        <end position="70"/>
    </location>
</feature>
<comment type="cofactor">
    <cofactor evidence="5">
        <name>Co(2+)</name>
        <dbReference type="ChEBI" id="CHEBI:48828"/>
    </cofactor>
    <cofactor evidence="5">
        <name>Zn(2+)</name>
        <dbReference type="ChEBI" id="CHEBI:29105"/>
    </cofactor>
    <cofactor evidence="5">
        <name>Mn(2+)</name>
        <dbReference type="ChEBI" id="CHEBI:29035"/>
    </cofactor>
    <cofactor evidence="5">
        <name>Fe(2+)</name>
        <dbReference type="ChEBI" id="CHEBI:29033"/>
    </cofactor>
    <text evidence="5">Binds 2 divalent metal cations per subunit. Has a high-affinity and a low affinity metal-binding site. The true nature of the physiological cofactor is under debate. The enzyme is active with cobalt, zinc, manganese or divalent iron ions. Most likely, methionine aminopeptidases function as mononuclear Fe(2+)-metalloproteases under physiological conditions, and the catalytically relevant metal-binding site has been assigned to the histidine-containing high-affinity site.</text>
</comment>
<dbReference type="GO" id="GO:0070006">
    <property type="term" value="F:metalloaminopeptidase activity"/>
    <property type="evidence" value="ECO:0007669"/>
    <property type="project" value="UniProtKB-UniRule"/>
</dbReference>
<dbReference type="Pfam" id="PF00557">
    <property type="entry name" value="Peptidase_M24"/>
    <property type="match status" value="1"/>
</dbReference>
<feature type="binding site" evidence="5">
    <location>
        <position position="252"/>
    </location>
    <ligand>
        <name>a divalent metal cation</name>
        <dbReference type="ChEBI" id="CHEBI:60240"/>
        <label>2</label>
        <note>catalytic</note>
    </ligand>
</feature>
<reference evidence="9 10" key="1">
    <citation type="journal article" date="2015" name="Biotechnol. Biofuels">
        <title>Enhanced degradation of softwood versus hardwood by the white-rot fungus Pycnoporus coccineus.</title>
        <authorList>
            <person name="Couturier M."/>
            <person name="Navarro D."/>
            <person name="Chevret D."/>
            <person name="Henrissat B."/>
            <person name="Piumi F."/>
            <person name="Ruiz-Duenas F.J."/>
            <person name="Martinez A.T."/>
            <person name="Grigoriev I.V."/>
            <person name="Riley R."/>
            <person name="Lipzen A."/>
            <person name="Berrin J.G."/>
            <person name="Master E.R."/>
            <person name="Rosso M.N."/>
        </authorList>
    </citation>
    <scope>NUCLEOTIDE SEQUENCE [LARGE SCALE GENOMIC DNA]</scope>
    <source>
        <strain evidence="9 10">BRFM310</strain>
    </source>
</reference>
<evidence type="ECO:0000256" key="1">
    <source>
        <dbReference type="ARBA" id="ARBA00022438"/>
    </source>
</evidence>
<evidence type="ECO:0000313" key="9">
    <source>
        <dbReference type="EMBL" id="OSC97962.1"/>
    </source>
</evidence>
<dbReference type="EC" id="3.4.11.18" evidence="6"/>
<feature type="binding site" evidence="5">
    <location>
        <position position="323"/>
    </location>
    <ligand>
        <name>substrate</name>
    </ligand>
</feature>
<dbReference type="Proteomes" id="UP000193067">
    <property type="component" value="Unassembled WGS sequence"/>
</dbReference>
<evidence type="ECO:0000313" key="10">
    <source>
        <dbReference type="Proteomes" id="UP000193067"/>
    </source>
</evidence>
<dbReference type="STRING" id="1353009.A0A1Y2IC09"/>
<dbReference type="InterPro" id="IPR002467">
    <property type="entry name" value="Pept_M24A_MAP1"/>
</dbReference>
<feature type="binding site" evidence="5">
    <location>
        <position position="252"/>
    </location>
    <ligand>
        <name>a divalent metal cation</name>
        <dbReference type="ChEBI" id="CHEBI:60240"/>
        <label>1</label>
    </ligand>
</feature>
<accession>A0A1Y2IC09</accession>
<keyword evidence="4 5" id="KW-0378">Hydrolase</keyword>
<evidence type="ECO:0000256" key="7">
    <source>
        <dbReference type="SAM" id="MobiDB-lite"/>
    </source>
</evidence>
<evidence type="ECO:0000259" key="8">
    <source>
        <dbReference type="Pfam" id="PF00557"/>
    </source>
</evidence>
<feature type="binding site" evidence="5">
    <location>
        <position position="224"/>
    </location>
    <ligand>
        <name>substrate</name>
    </ligand>
</feature>
<dbReference type="GO" id="GO:0046872">
    <property type="term" value="F:metal ion binding"/>
    <property type="evidence" value="ECO:0007669"/>
    <property type="project" value="UniProtKB-UniRule"/>
</dbReference>
<dbReference type="PANTHER" id="PTHR43330">
    <property type="entry name" value="METHIONINE AMINOPEPTIDASE"/>
    <property type="match status" value="1"/>
</dbReference>
<feature type="binding site" evidence="5">
    <location>
        <position position="316"/>
    </location>
    <ligand>
        <name>a divalent metal cation</name>
        <dbReference type="ChEBI" id="CHEBI:60240"/>
        <label>2</label>
        <note>catalytic</note>
    </ligand>
</feature>
<keyword evidence="3 5" id="KW-0479">Metal-binding</keyword>
<protein>
    <recommendedName>
        <fullName evidence="6">Methionine aminopeptidase</fullName>
        <ecNumber evidence="6">3.4.11.18</ecNumber>
    </recommendedName>
</protein>
<dbReference type="AlphaFoldDB" id="A0A1Y2IC09"/>
<dbReference type="GO" id="GO:0004239">
    <property type="term" value="F:initiator methionyl aminopeptidase activity"/>
    <property type="evidence" value="ECO:0007669"/>
    <property type="project" value="UniProtKB-UniRule"/>
</dbReference>
<evidence type="ECO:0000256" key="4">
    <source>
        <dbReference type="ARBA" id="ARBA00022801"/>
    </source>
</evidence>
<dbReference type="HAMAP" id="MF_01974">
    <property type="entry name" value="MetAP_1"/>
    <property type="match status" value="1"/>
</dbReference>
<dbReference type="PRINTS" id="PR00599">
    <property type="entry name" value="MAPEPTIDASE"/>
</dbReference>
<dbReference type="OrthoDB" id="3209743at2759"/>
<dbReference type="GO" id="GO:0006508">
    <property type="term" value="P:proteolysis"/>
    <property type="evidence" value="ECO:0007669"/>
    <property type="project" value="UniProtKB-KW"/>
</dbReference>
<organism evidence="9 10">
    <name type="scientific">Trametes coccinea (strain BRFM310)</name>
    <name type="common">Pycnoporus coccineus</name>
    <dbReference type="NCBI Taxonomy" id="1353009"/>
    <lineage>
        <taxon>Eukaryota</taxon>
        <taxon>Fungi</taxon>
        <taxon>Dikarya</taxon>
        <taxon>Basidiomycota</taxon>
        <taxon>Agaricomycotina</taxon>
        <taxon>Agaricomycetes</taxon>
        <taxon>Polyporales</taxon>
        <taxon>Polyporaceae</taxon>
        <taxon>Trametes</taxon>
    </lineage>
</organism>
<dbReference type="InterPro" id="IPR000994">
    <property type="entry name" value="Pept_M24"/>
</dbReference>
<dbReference type="Gene3D" id="3.90.230.10">
    <property type="entry name" value="Creatinase/methionine aminopeptidase superfamily"/>
    <property type="match status" value="1"/>
</dbReference>
<dbReference type="NCBIfam" id="TIGR00500">
    <property type="entry name" value="met_pdase_I"/>
    <property type="match status" value="1"/>
</dbReference>
<feature type="domain" description="Peptidase M24" evidence="8">
    <location>
        <begin position="159"/>
        <end position="387"/>
    </location>
</feature>
<keyword evidence="2 5" id="KW-0645">Protease</keyword>
<comment type="similarity">
    <text evidence="5">Belongs to the peptidase M24A family. Methionine aminopeptidase type 1 subfamily.</text>
</comment>
<comment type="function">
    <text evidence="6">Cotranslationally removes the N-terminal methionine from nascent proteins. The N-terminal methionine is often cleaved when the second residue in the primary sequence is small and uncharged (Met-Ala-, Cys, Gly, Pro, Ser, Thr, or Val).</text>
</comment>
<evidence type="ECO:0000256" key="5">
    <source>
        <dbReference type="HAMAP-Rule" id="MF_03174"/>
    </source>
</evidence>
<feature type="region of interest" description="Disordered" evidence="7">
    <location>
        <begin position="1"/>
        <end position="75"/>
    </location>
</feature>
<evidence type="ECO:0000256" key="6">
    <source>
        <dbReference type="RuleBase" id="RU003653"/>
    </source>
</evidence>
<keyword evidence="1 5" id="KW-0031">Aminopeptidase</keyword>
<feature type="binding site" evidence="5">
    <location>
        <position position="380"/>
    </location>
    <ligand>
        <name>a divalent metal cation</name>
        <dbReference type="ChEBI" id="CHEBI:60240"/>
        <label>2</label>
        <note>catalytic</note>
    </ligand>
</feature>
<proteinExistence type="inferred from homology"/>
<dbReference type="PANTHER" id="PTHR43330:SF8">
    <property type="entry name" value="METHIONINE AMINOPEPTIDASE 1D, MITOCHONDRIAL"/>
    <property type="match status" value="1"/>
</dbReference>
<gene>
    <name evidence="9" type="ORF">PYCCODRAFT_1376102</name>
</gene>
<dbReference type="InterPro" id="IPR036005">
    <property type="entry name" value="Creatinase/aminopeptidase-like"/>
</dbReference>